<sequence>MSSKPDSNPLKMNSKIKGEDLIAAVKAQDTAKLVEYASENKSKKQQAKIIISFTTKGSPNKSKSSPSKKVCMEVSRIIQASIDIAFAMLDNNLTLPQDLLHMLVFFKL</sequence>
<reference evidence="1 2" key="1">
    <citation type="submission" date="2021-06" db="EMBL/GenBank/DDBJ databases">
        <title>Caerostris extrusa draft genome.</title>
        <authorList>
            <person name="Kono N."/>
            <person name="Arakawa K."/>
        </authorList>
    </citation>
    <scope>NUCLEOTIDE SEQUENCE [LARGE SCALE GENOMIC DNA]</scope>
</reference>
<accession>A0AAV4QSU2</accession>
<dbReference type="Proteomes" id="UP001054945">
    <property type="component" value="Unassembled WGS sequence"/>
</dbReference>
<organism evidence="1 2">
    <name type="scientific">Caerostris extrusa</name>
    <name type="common">Bark spider</name>
    <name type="synonym">Caerostris bankana</name>
    <dbReference type="NCBI Taxonomy" id="172846"/>
    <lineage>
        <taxon>Eukaryota</taxon>
        <taxon>Metazoa</taxon>
        <taxon>Ecdysozoa</taxon>
        <taxon>Arthropoda</taxon>
        <taxon>Chelicerata</taxon>
        <taxon>Arachnida</taxon>
        <taxon>Araneae</taxon>
        <taxon>Araneomorphae</taxon>
        <taxon>Entelegynae</taxon>
        <taxon>Araneoidea</taxon>
        <taxon>Araneidae</taxon>
        <taxon>Caerostris</taxon>
    </lineage>
</organism>
<protein>
    <submittedName>
        <fullName evidence="1">Uncharacterized protein</fullName>
    </submittedName>
</protein>
<keyword evidence="2" id="KW-1185">Reference proteome</keyword>
<dbReference type="EMBL" id="BPLR01006841">
    <property type="protein sequence ID" value="GIY12718.1"/>
    <property type="molecule type" value="Genomic_DNA"/>
</dbReference>
<evidence type="ECO:0000313" key="2">
    <source>
        <dbReference type="Proteomes" id="UP001054945"/>
    </source>
</evidence>
<name>A0AAV4QSU2_CAEEX</name>
<proteinExistence type="predicted"/>
<dbReference type="AlphaFoldDB" id="A0AAV4QSU2"/>
<comment type="caution">
    <text evidence="1">The sequence shown here is derived from an EMBL/GenBank/DDBJ whole genome shotgun (WGS) entry which is preliminary data.</text>
</comment>
<evidence type="ECO:0000313" key="1">
    <source>
        <dbReference type="EMBL" id="GIY12718.1"/>
    </source>
</evidence>
<gene>
    <name evidence="1" type="ORF">CEXT_216611</name>
</gene>